<dbReference type="AlphaFoldDB" id="B0VZ69"/>
<dbReference type="HOGENOM" id="CLU_781328_0_0_1"/>
<dbReference type="Gene3D" id="2.40.30.10">
    <property type="entry name" value="Translation factors"/>
    <property type="match status" value="1"/>
</dbReference>
<dbReference type="Proteomes" id="UP000002320">
    <property type="component" value="Unassembled WGS sequence"/>
</dbReference>
<protein>
    <submittedName>
        <fullName evidence="4 5">Pre-mRNA splicing factor prp17</fullName>
    </submittedName>
</protein>
<dbReference type="InParanoid" id="B0VZ69"/>
<dbReference type="InterPro" id="IPR027417">
    <property type="entry name" value="P-loop_NTPase"/>
</dbReference>
<dbReference type="VEuPathDB" id="VectorBase:CQUJHB003739"/>
<evidence type="ECO:0000313" key="4">
    <source>
        <dbReference type="EMBL" id="EDS25636.1"/>
    </source>
</evidence>
<dbReference type="eggNOG" id="KOG0052">
    <property type="taxonomic scope" value="Eukaryota"/>
</dbReference>
<dbReference type="KEGG" id="cqu:CpipJ_CPIJ000013"/>
<sequence length="355" mass="38909">MVCSGFRCKRKIPAFRHPWCKQLIVDVNKIVSTEPQNNEARFEEIKKDVTPYNKNIGYNPAAAPSLSCPSPVGTETTCWDRPPRCTSSRDGLSNEEGKADGKCLLETMDGMLTSTRPTDKPLHLSLKDVNKIGGTGTETGTNKPVIAIVFILVNLATDIQSVEMHQEALPEAVPGLQKSPPRTSERRSTSRWRKDRVAMVGHMQATYDTNTFDSRANRALVIDTPEEAGISSCRVHLLPQAVGNETGDVVSHVSSRKIPFFVKFSPDHSKQHLLVVGTSDFRHALILGFLLLLANTNGLAGASNGGPLLNLDHRGDSTNSNSLPVPMLAEFYKEEQLQAEHSRLASSEGLFRAVK</sequence>
<reference evidence="4" key="1">
    <citation type="submission" date="2007-03" db="EMBL/GenBank/DDBJ databases">
        <title>Annotation of Culex pipiens quinquefasciatus.</title>
        <authorList>
            <consortium name="The Broad Institute Genome Sequencing Platform"/>
            <person name="Atkinson P.W."/>
            <person name="Hemingway J."/>
            <person name="Christensen B.M."/>
            <person name="Higgs S."/>
            <person name="Kodira C."/>
            <person name="Hannick L."/>
            <person name="Megy K."/>
            <person name="O'Leary S."/>
            <person name="Pearson M."/>
            <person name="Haas B.J."/>
            <person name="Mauceli E."/>
            <person name="Wortman J.R."/>
            <person name="Lee N.H."/>
            <person name="Guigo R."/>
            <person name="Stanke M."/>
            <person name="Alvarado L."/>
            <person name="Amedeo P."/>
            <person name="Antoine C.H."/>
            <person name="Arensburger P."/>
            <person name="Bidwell S.L."/>
            <person name="Crawford M."/>
            <person name="Camaro F."/>
            <person name="Devon K."/>
            <person name="Engels R."/>
            <person name="Hammond M."/>
            <person name="Howarth C."/>
            <person name="Koehrsen M."/>
            <person name="Lawson D."/>
            <person name="Montgomery P."/>
            <person name="Nene V."/>
            <person name="Nusbaum C."/>
            <person name="Puiu D."/>
            <person name="Romero-Severson J."/>
            <person name="Severson D.W."/>
            <person name="Shumway M."/>
            <person name="Sisk P."/>
            <person name="Stolte C."/>
            <person name="Zeng Q."/>
            <person name="Eisenstadt E."/>
            <person name="Fraser-Liggett C."/>
            <person name="Strausberg R."/>
            <person name="Galagan J."/>
            <person name="Birren B."/>
            <person name="Collins F.H."/>
        </authorList>
    </citation>
    <scope>NUCLEOTIDE SEQUENCE [LARGE SCALE GENOMIC DNA]</scope>
    <source>
        <strain evidence="4">JHB</strain>
    </source>
</reference>
<dbReference type="GO" id="GO:0005525">
    <property type="term" value="F:GTP binding"/>
    <property type="evidence" value="ECO:0007669"/>
    <property type="project" value="UniProtKB-KW"/>
</dbReference>
<keyword evidence="2" id="KW-0342">GTP-binding</keyword>
<evidence type="ECO:0000256" key="2">
    <source>
        <dbReference type="ARBA" id="ARBA00023134"/>
    </source>
</evidence>
<gene>
    <name evidence="5" type="primary">6030828</name>
    <name evidence="4" type="ORF">CpipJ_CPIJ000013</name>
</gene>
<dbReference type="PANTHER" id="PTHR23115">
    <property type="entry name" value="TRANSLATION FACTOR"/>
    <property type="match status" value="1"/>
</dbReference>
<name>B0VZ69_CULQU</name>
<evidence type="ECO:0000313" key="6">
    <source>
        <dbReference type="Proteomes" id="UP000002320"/>
    </source>
</evidence>
<dbReference type="Gene3D" id="3.40.50.300">
    <property type="entry name" value="P-loop containing nucleotide triphosphate hydrolases"/>
    <property type="match status" value="1"/>
</dbReference>
<dbReference type="VEuPathDB" id="VectorBase:CPIJ000013"/>
<dbReference type="OrthoDB" id="342024at2759"/>
<keyword evidence="6" id="KW-1185">Reference proteome</keyword>
<keyword evidence="1" id="KW-0547">Nucleotide-binding</keyword>
<dbReference type="InterPro" id="IPR050100">
    <property type="entry name" value="TRAFAC_GTPase_members"/>
</dbReference>
<evidence type="ECO:0000256" key="1">
    <source>
        <dbReference type="ARBA" id="ARBA00022741"/>
    </source>
</evidence>
<feature type="region of interest" description="Disordered" evidence="3">
    <location>
        <begin position="170"/>
        <end position="192"/>
    </location>
</feature>
<dbReference type="EnsemblMetazoa" id="CPIJ000013-RA">
    <property type="protein sequence ID" value="CPIJ000013-PA"/>
    <property type="gene ID" value="CPIJ000013"/>
</dbReference>
<evidence type="ECO:0000256" key="3">
    <source>
        <dbReference type="SAM" id="MobiDB-lite"/>
    </source>
</evidence>
<evidence type="ECO:0000313" key="5">
    <source>
        <dbReference type="EnsemblMetazoa" id="CPIJ000013-PA"/>
    </source>
</evidence>
<proteinExistence type="predicted"/>
<accession>B0VZ69</accession>
<dbReference type="STRING" id="7176.B0VZ69"/>
<organism>
    <name type="scientific">Culex quinquefasciatus</name>
    <name type="common">Southern house mosquito</name>
    <name type="synonym">Culex pungens</name>
    <dbReference type="NCBI Taxonomy" id="7176"/>
    <lineage>
        <taxon>Eukaryota</taxon>
        <taxon>Metazoa</taxon>
        <taxon>Ecdysozoa</taxon>
        <taxon>Arthropoda</taxon>
        <taxon>Hexapoda</taxon>
        <taxon>Insecta</taxon>
        <taxon>Pterygota</taxon>
        <taxon>Neoptera</taxon>
        <taxon>Endopterygota</taxon>
        <taxon>Diptera</taxon>
        <taxon>Nematocera</taxon>
        <taxon>Culicoidea</taxon>
        <taxon>Culicidae</taxon>
        <taxon>Culicinae</taxon>
        <taxon>Culicini</taxon>
        <taxon>Culex</taxon>
        <taxon>Culex</taxon>
    </lineage>
</organism>
<reference evidence="5" key="2">
    <citation type="submission" date="2021-02" db="UniProtKB">
        <authorList>
            <consortium name="EnsemblMetazoa"/>
        </authorList>
    </citation>
    <scope>IDENTIFICATION</scope>
    <source>
        <strain evidence="5">JHB</strain>
    </source>
</reference>
<dbReference type="EMBL" id="DS231813">
    <property type="protein sequence ID" value="EDS25636.1"/>
    <property type="molecule type" value="Genomic_DNA"/>
</dbReference>